<evidence type="ECO:0000313" key="3">
    <source>
        <dbReference type="EMBL" id="ADL19669.1"/>
    </source>
</evidence>
<dbReference type="Pfam" id="PF12172">
    <property type="entry name" value="zf-ChsH2"/>
    <property type="match status" value="1"/>
</dbReference>
<proteinExistence type="predicted"/>
<feature type="domain" description="ChsH2 rubredoxin-like zinc ribbon" evidence="2">
    <location>
        <begin position="39"/>
        <end position="65"/>
    </location>
</feature>
<dbReference type="InterPro" id="IPR052513">
    <property type="entry name" value="Thioester_dehydratase-like"/>
</dbReference>
<dbReference type="InParanoid" id="D9Q2Y1"/>
<dbReference type="STRING" id="666510.ASAC_1264"/>
<dbReference type="Gene3D" id="6.10.30.10">
    <property type="match status" value="1"/>
</dbReference>
<dbReference type="SUPFAM" id="SSF50249">
    <property type="entry name" value="Nucleic acid-binding proteins"/>
    <property type="match status" value="1"/>
</dbReference>
<evidence type="ECO:0000259" key="2">
    <source>
        <dbReference type="Pfam" id="PF12172"/>
    </source>
</evidence>
<organism evidence="3 4">
    <name type="scientific">Acidilobus saccharovorans (strain DSM 16705 / JCM 18335 / VKM B-2471 / 345-15)</name>
    <dbReference type="NCBI Taxonomy" id="666510"/>
    <lineage>
        <taxon>Archaea</taxon>
        <taxon>Thermoproteota</taxon>
        <taxon>Thermoprotei</taxon>
        <taxon>Acidilobales</taxon>
        <taxon>Acidilobaceae</taxon>
        <taxon>Acidilobus</taxon>
    </lineage>
</organism>
<dbReference type="InterPro" id="IPR002878">
    <property type="entry name" value="ChsH2_C"/>
</dbReference>
<evidence type="ECO:0000313" key="4">
    <source>
        <dbReference type="Proteomes" id="UP000000346"/>
    </source>
</evidence>
<dbReference type="Proteomes" id="UP000000346">
    <property type="component" value="Chromosome"/>
</dbReference>
<evidence type="ECO:0000259" key="1">
    <source>
        <dbReference type="Pfam" id="PF01796"/>
    </source>
</evidence>
<feature type="domain" description="ChsH2 C-terminal OB-fold" evidence="1">
    <location>
        <begin position="80"/>
        <end position="136"/>
    </location>
</feature>
<dbReference type="InterPro" id="IPR022002">
    <property type="entry name" value="ChsH2_Znr"/>
</dbReference>
<dbReference type="HOGENOM" id="CLU_119412_2_0_2"/>
<dbReference type="EMBL" id="CP001742">
    <property type="protein sequence ID" value="ADL19669.1"/>
    <property type="molecule type" value="Genomic_DNA"/>
</dbReference>
<protein>
    <recommendedName>
        <fullName evidence="5">DUF35 domain-containing protein</fullName>
    </recommendedName>
</protein>
<name>D9Q2Y1_ACIS3</name>
<gene>
    <name evidence="3" type="ordered locus">ASAC_1264</name>
</gene>
<dbReference type="Pfam" id="PF01796">
    <property type="entry name" value="OB_ChsH2_C"/>
    <property type="match status" value="1"/>
</dbReference>
<dbReference type="PANTHER" id="PTHR34075:SF4">
    <property type="entry name" value="DUF35 DOMAIN-CONTAINING PROTEIN"/>
    <property type="match status" value="1"/>
</dbReference>
<dbReference type="AlphaFoldDB" id="D9Q2Y1"/>
<reference evidence="3 4" key="1">
    <citation type="journal article" date="2010" name="Appl. Environ. Microbiol.">
        <title>The genome sequence of the crenarchaeon Acidilobus saccharovorans supports a new order, Acidilobales, and suggests an important ecological role in terrestrial acidic hot springs.</title>
        <authorList>
            <person name="Mardanov A.V."/>
            <person name="Svetlitchnyi V.A."/>
            <person name="Beletsky A.V."/>
            <person name="Prokofeva M.I."/>
            <person name="Bonch-Osmolovskaya E.A."/>
            <person name="Ravin N.V."/>
            <person name="Skryabin K.G."/>
        </authorList>
    </citation>
    <scope>NUCLEOTIDE SEQUENCE [LARGE SCALE GENOMIC DNA]</scope>
    <source>
        <strain evidence="4">DSM 16705 / JCM 18335 / VKM B-2471 / 345-15</strain>
    </source>
</reference>
<dbReference type="PANTHER" id="PTHR34075">
    <property type="entry name" value="BLR3430 PROTEIN"/>
    <property type="match status" value="1"/>
</dbReference>
<dbReference type="Gene3D" id="2.40.50.140">
    <property type="entry name" value="Nucleic acid-binding proteins"/>
    <property type="match status" value="1"/>
</dbReference>
<evidence type="ECO:0008006" key="5">
    <source>
        <dbReference type="Google" id="ProtNLM"/>
    </source>
</evidence>
<accession>D9Q2Y1</accession>
<sequence length="154" mass="17500">MDMSWDKHGRIHDLIFWPEREEVDKYVYTPGLHGLELAKALVEGRILGMKCSDGSVYVPPKTFCPDFGEGSLVEIKGPWRLQYYTVVYEDLYGNRLEKPIVVGVIKPDDAVNGMVHIVNVDPGKVYVGMELKPVFKPKDQRKGTIADIQYFEPA</sequence>
<keyword evidence="4" id="KW-1185">Reference proteome</keyword>
<dbReference type="InterPro" id="IPR012340">
    <property type="entry name" value="NA-bd_OB-fold"/>
</dbReference>
<dbReference type="KEGG" id="asc:ASAC_1264"/>
<dbReference type="eggNOG" id="arCOG01288">
    <property type="taxonomic scope" value="Archaea"/>
</dbReference>